<evidence type="ECO:0000313" key="5">
    <source>
        <dbReference type="Proteomes" id="UP000297407"/>
    </source>
</evidence>
<dbReference type="EMBL" id="SRLH01000006">
    <property type="protein sequence ID" value="TGD57277.1"/>
    <property type="molecule type" value="Genomic_DNA"/>
</dbReference>
<dbReference type="InterPro" id="IPR029056">
    <property type="entry name" value="Ribokinase-like"/>
</dbReference>
<keyword evidence="4" id="KW-0808">Transferase</keyword>
<dbReference type="GO" id="GO:0008972">
    <property type="term" value="F:phosphomethylpyrimidine kinase activity"/>
    <property type="evidence" value="ECO:0007669"/>
    <property type="project" value="InterPro"/>
</dbReference>
<feature type="domain" description="Pyridoxamine kinase/Phosphomethylpyrimidine kinase" evidence="3">
    <location>
        <begin position="15"/>
        <end position="245"/>
    </location>
</feature>
<reference evidence="4 5" key="1">
    <citation type="submission" date="2019-04" db="EMBL/GenBank/DDBJ databases">
        <title>Flavobacterium sp. strain DS2-A Genome sequencing and assembly.</title>
        <authorList>
            <person name="Kim I."/>
        </authorList>
    </citation>
    <scope>NUCLEOTIDE SEQUENCE [LARGE SCALE GENOMIC DNA]</scope>
    <source>
        <strain evidence="4 5">DS2-A</strain>
    </source>
</reference>
<accession>A0A4Z0L495</accession>
<name>A0A4Z0L495_9FLAO</name>
<dbReference type="Gene3D" id="3.40.1190.20">
    <property type="match status" value="1"/>
</dbReference>
<proteinExistence type="predicted"/>
<gene>
    <name evidence="4" type="ORF">E4635_11680</name>
</gene>
<dbReference type="AlphaFoldDB" id="A0A4Z0L495"/>
<dbReference type="GO" id="GO:0008902">
    <property type="term" value="F:hydroxymethylpyrimidine kinase activity"/>
    <property type="evidence" value="ECO:0007669"/>
    <property type="project" value="UniProtKB-EC"/>
</dbReference>
<comment type="caution">
    <text evidence="4">The sequence shown here is derived from an EMBL/GenBank/DDBJ whole genome shotgun (WGS) entry which is preliminary data.</text>
</comment>
<organism evidence="4 5">
    <name type="scientific">Flavobacterium humi</name>
    <dbReference type="NCBI Taxonomy" id="2562683"/>
    <lineage>
        <taxon>Bacteria</taxon>
        <taxon>Pseudomonadati</taxon>
        <taxon>Bacteroidota</taxon>
        <taxon>Flavobacteriia</taxon>
        <taxon>Flavobacteriales</taxon>
        <taxon>Flavobacteriaceae</taxon>
        <taxon>Flavobacterium</taxon>
    </lineage>
</organism>
<protein>
    <recommendedName>
        <fullName evidence="2">hydroxymethylpyrimidine kinase</fullName>
        <ecNumber evidence="2">2.7.1.49</ecNumber>
    </recommendedName>
</protein>
<evidence type="ECO:0000256" key="1">
    <source>
        <dbReference type="ARBA" id="ARBA00004948"/>
    </source>
</evidence>
<dbReference type="PANTHER" id="PTHR20858">
    <property type="entry name" value="PHOSPHOMETHYLPYRIMIDINE KINASE"/>
    <property type="match status" value="1"/>
</dbReference>
<dbReference type="Pfam" id="PF08543">
    <property type="entry name" value="Phos_pyr_kin"/>
    <property type="match status" value="1"/>
</dbReference>
<dbReference type="InterPro" id="IPR013749">
    <property type="entry name" value="PM/HMP-P_kinase-1"/>
</dbReference>
<dbReference type="GO" id="GO:0009228">
    <property type="term" value="P:thiamine biosynthetic process"/>
    <property type="evidence" value="ECO:0007669"/>
    <property type="project" value="InterPro"/>
</dbReference>
<keyword evidence="5" id="KW-1185">Reference proteome</keyword>
<dbReference type="Proteomes" id="UP000297407">
    <property type="component" value="Unassembled WGS sequence"/>
</dbReference>
<dbReference type="InterPro" id="IPR004399">
    <property type="entry name" value="HMP/HMP-P_kinase_dom"/>
</dbReference>
<dbReference type="CDD" id="cd01169">
    <property type="entry name" value="HMPP_kinase"/>
    <property type="match status" value="1"/>
</dbReference>
<sequence length="252" mass="27842">MPANRPFVLTIAGFDPSGGAGILADVKTFEQHRVQGLAINTGNTLQTENVFYEMQWTALDFVLRSIETLFLNYTIEAVKIGIVPSLDYLKNILWAIQSFSPGTKIIWDTVLKSSTEFSFLAVENQLDLIEILNQVHLITPNYEEILQLSPLENSAEQIATRLSGYCDVLLKGGHNTTEPGTDYLYSRTEKTQLLPGCTGVFGKHGSGCVLSAAITANIALGHSFETSCKKAKTYVEKYLNSNLSLIGYHHVY</sequence>
<evidence type="ECO:0000259" key="3">
    <source>
        <dbReference type="Pfam" id="PF08543"/>
    </source>
</evidence>
<dbReference type="SUPFAM" id="SSF53613">
    <property type="entry name" value="Ribokinase-like"/>
    <property type="match status" value="1"/>
</dbReference>
<dbReference type="OrthoDB" id="9810880at2"/>
<dbReference type="EC" id="2.7.1.49" evidence="2"/>
<dbReference type="GO" id="GO:0005829">
    <property type="term" value="C:cytosol"/>
    <property type="evidence" value="ECO:0007669"/>
    <property type="project" value="TreeGrafter"/>
</dbReference>
<evidence type="ECO:0000256" key="2">
    <source>
        <dbReference type="ARBA" id="ARBA00012135"/>
    </source>
</evidence>
<dbReference type="PANTHER" id="PTHR20858:SF17">
    <property type="entry name" value="HYDROXYMETHYLPYRIMIDINE_PHOSPHOMETHYLPYRIMIDINE KINASE THI20-RELATED"/>
    <property type="match status" value="1"/>
</dbReference>
<keyword evidence="4" id="KW-0418">Kinase</keyword>
<comment type="pathway">
    <text evidence="1">Cofactor biosynthesis; thiamine diphosphate biosynthesis.</text>
</comment>
<evidence type="ECO:0000313" key="4">
    <source>
        <dbReference type="EMBL" id="TGD57277.1"/>
    </source>
</evidence>
<dbReference type="RefSeq" id="WP_135526882.1">
    <property type="nucleotide sequence ID" value="NZ_SRLH01000006.1"/>
</dbReference>